<dbReference type="RefSeq" id="WP_045946394.1">
    <property type="nucleotide sequence ID" value="NZ_JZWV01000118.1"/>
</dbReference>
<reference evidence="2 3" key="1">
    <citation type="submission" date="2015-02" db="EMBL/GenBank/DDBJ databases">
        <authorList>
            <person name="Ju K.-S."/>
            <person name="Doroghazi J.R."/>
            <person name="Metcalf W."/>
        </authorList>
    </citation>
    <scope>NUCLEOTIDE SEQUENCE [LARGE SCALE GENOMIC DNA]</scope>
    <source>
        <strain evidence="2 3">NRRL ISP-5550</strain>
    </source>
</reference>
<sequence>MTIDWHSLPPQQEPAHIPVLTPDAHHAVDWDRVRATIRRLRPLRALAVTAVGLYPAVMWCNRIAGPLAAERGVHTAFAAGAITTVVCAVGVASGGGLRRWIAGLGLVGAMGGTLLADPTRHLVVTWIVGA</sequence>
<evidence type="ECO:0000256" key="1">
    <source>
        <dbReference type="SAM" id="Phobius"/>
    </source>
</evidence>
<protein>
    <submittedName>
        <fullName evidence="2">Uncharacterized protein</fullName>
    </submittedName>
</protein>
<keyword evidence="1" id="KW-0472">Membrane</keyword>
<name>A0A0F4JTJ1_9ACTN</name>
<dbReference type="EMBL" id="JZWV01000118">
    <property type="protein sequence ID" value="KJY37149.1"/>
    <property type="molecule type" value="Genomic_DNA"/>
</dbReference>
<keyword evidence="1" id="KW-1133">Transmembrane helix</keyword>
<evidence type="ECO:0000313" key="2">
    <source>
        <dbReference type="EMBL" id="KJY37149.1"/>
    </source>
</evidence>
<dbReference type="Proteomes" id="UP000033551">
    <property type="component" value="Unassembled WGS sequence"/>
</dbReference>
<gene>
    <name evidence="2" type="ORF">VR44_06405</name>
</gene>
<feature type="transmembrane region" description="Helical" evidence="1">
    <location>
        <begin position="76"/>
        <end position="97"/>
    </location>
</feature>
<feature type="transmembrane region" description="Helical" evidence="1">
    <location>
        <begin position="43"/>
        <end position="64"/>
    </location>
</feature>
<accession>A0A0F4JTJ1</accession>
<proteinExistence type="predicted"/>
<dbReference type="AlphaFoldDB" id="A0A0F4JTJ1"/>
<dbReference type="PATRIC" id="fig|68223.7.peg.3193"/>
<keyword evidence="3" id="KW-1185">Reference proteome</keyword>
<keyword evidence="1" id="KW-0812">Transmembrane</keyword>
<dbReference type="OrthoDB" id="4246834at2"/>
<comment type="caution">
    <text evidence="2">The sequence shown here is derived from an EMBL/GenBank/DDBJ whole genome shotgun (WGS) entry which is preliminary data.</text>
</comment>
<organism evidence="2 3">
    <name type="scientific">Streptomyces katrae</name>
    <dbReference type="NCBI Taxonomy" id="68223"/>
    <lineage>
        <taxon>Bacteria</taxon>
        <taxon>Bacillati</taxon>
        <taxon>Actinomycetota</taxon>
        <taxon>Actinomycetes</taxon>
        <taxon>Kitasatosporales</taxon>
        <taxon>Streptomycetaceae</taxon>
        <taxon>Streptomyces</taxon>
    </lineage>
</organism>
<evidence type="ECO:0000313" key="3">
    <source>
        <dbReference type="Proteomes" id="UP000033551"/>
    </source>
</evidence>